<keyword evidence="1" id="KW-0175">Coiled coil</keyword>
<accession>A0A2P2EDP0</accession>
<keyword evidence="3" id="KW-1185">Reference proteome</keyword>
<comment type="caution">
    <text evidence="2">The sequence shown here is derived from an EMBL/GenBank/DDBJ whole genome shotgun (WGS) entry which is preliminary data.</text>
</comment>
<dbReference type="AlphaFoldDB" id="A0A2P2EDP0"/>
<dbReference type="EMBL" id="BFBR01000010">
    <property type="protein sequence ID" value="GBF59174.1"/>
    <property type="molecule type" value="Genomic_DNA"/>
</dbReference>
<organism evidence="2 3">
    <name type="scientific">Candidatus Phycosocius bacilliformis</name>
    <dbReference type="NCBI Taxonomy" id="1445552"/>
    <lineage>
        <taxon>Bacteria</taxon>
        <taxon>Pseudomonadati</taxon>
        <taxon>Pseudomonadota</taxon>
        <taxon>Alphaproteobacteria</taxon>
        <taxon>Caulobacterales</taxon>
        <taxon>Caulobacterales incertae sedis</taxon>
        <taxon>Candidatus Phycosocius</taxon>
    </lineage>
</organism>
<feature type="coiled-coil region" evidence="1">
    <location>
        <begin position="13"/>
        <end position="40"/>
    </location>
</feature>
<name>A0A2P2EDP0_9PROT</name>
<evidence type="ECO:0000313" key="3">
    <source>
        <dbReference type="Proteomes" id="UP000245086"/>
    </source>
</evidence>
<protein>
    <submittedName>
        <fullName evidence="2">Uncharacterized protein</fullName>
    </submittedName>
</protein>
<proteinExistence type="predicted"/>
<sequence>MADRAHSILKAICDGLNRQRKLATDRLDRVEAQLTEMVREQMSHNGFFGSEIDDVAAEELVTQRDDLEQWEQTLTDALAAFADASARHSGERWVAAAALAM</sequence>
<reference evidence="2 3" key="1">
    <citation type="journal article" date="2018" name="Genome Announc.">
        <title>Draft Genome Sequence of "Candidatus Phycosocius bacilliformis," an Alphaproteobacterial Ectosymbiont of the Hydrocarbon-Producing Green Alga Botryococcus braunii.</title>
        <authorList>
            <person name="Tanabe Y."/>
            <person name="Yamaguchi H."/>
            <person name="Watanabe M.M."/>
        </authorList>
    </citation>
    <scope>NUCLEOTIDE SEQUENCE [LARGE SCALE GENOMIC DNA]</scope>
    <source>
        <strain evidence="2 3">BOTRYCO-2</strain>
    </source>
</reference>
<evidence type="ECO:0000256" key="1">
    <source>
        <dbReference type="SAM" id="Coils"/>
    </source>
</evidence>
<evidence type="ECO:0000313" key="2">
    <source>
        <dbReference type="EMBL" id="GBF59174.1"/>
    </source>
</evidence>
<dbReference type="Proteomes" id="UP000245086">
    <property type="component" value="Unassembled WGS sequence"/>
</dbReference>
<gene>
    <name evidence="2" type="ORF">PbB2_02866</name>
</gene>